<reference evidence="1 2" key="1">
    <citation type="submission" date="2019-05" db="EMBL/GenBank/DDBJ databases">
        <title>Mikania micrantha, genome provides insights into the molecular mechanism of rapid growth.</title>
        <authorList>
            <person name="Liu B."/>
        </authorList>
    </citation>
    <scope>NUCLEOTIDE SEQUENCE [LARGE SCALE GENOMIC DNA]</scope>
    <source>
        <strain evidence="1">NLD-2019</strain>
        <tissue evidence="1">Leaf</tissue>
    </source>
</reference>
<organism evidence="1 2">
    <name type="scientific">Mikania micrantha</name>
    <name type="common">bitter vine</name>
    <dbReference type="NCBI Taxonomy" id="192012"/>
    <lineage>
        <taxon>Eukaryota</taxon>
        <taxon>Viridiplantae</taxon>
        <taxon>Streptophyta</taxon>
        <taxon>Embryophyta</taxon>
        <taxon>Tracheophyta</taxon>
        <taxon>Spermatophyta</taxon>
        <taxon>Magnoliopsida</taxon>
        <taxon>eudicotyledons</taxon>
        <taxon>Gunneridae</taxon>
        <taxon>Pentapetalae</taxon>
        <taxon>asterids</taxon>
        <taxon>campanulids</taxon>
        <taxon>Asterales</taxon>
        <taxon>Asteraceae</taxon>
        <taxon>Asteroideae</taxon>
        <taxon>Heliantheae alliance</taxon>
        <taxon>Eupatorieae</taxon>
        <taxon>Mikania</taxon>
    </lineage>
</organism>
<protein>
    <submittedName>
        <fullName evidence="1">Uncharacterized protein</fullName>
    </submittedName>
</protein>
<accession>A0A5N6N716</accession>
<dbReference type="Proteomes" id="UP000326396">
    <property type="component" value="Linkage Group LG3"/>
</dbReference>
<gene>
    <name evidence="1" type="ORF">E3N88_26066</name>
</gene>
<dbReference type="AlphaFoldDB" id="A0A5N6N716"/>
<evidence type="ECO:0000313" key="1">
    <source>
        <dbReference type="EMBL" id="KAD4385897.1"/>
    </source>
</evidence>
<proteinExistence type="predicted"/>
<keyword evidence="2" id="KW-1185">Reference proteome</keyword>
<comment type="caution">
    <text evidence="1">The sequence shown here is derived from an EMBL/GenBank/DDBJ whole genome shotgun (WGS) entry which is preliminary data.</text>
</comment>
<dbReference type="EMBL" id="SZYD01000013">
    <property type="protein sequence ID" value="KAD4385897.1"/>
    <property type="molecule type" value="Genomic_DNA"/>
</dbReference>
<name>A0A5N6N716_9ASTR</name>
<sequence>MMNGSSVSVPRFVSHGFAACNGFGQVVTNPRFVSSQRFVCRVRVRKVRPPDDSSQLKGSAEVIRVGKPRFGPNMGSPPKRFAHGREDLPPMLGSAIPKGSATRVRPSLLSGSTCEPVTHYHHLKLIFVEDDPHAVVACKPALARLRSRATCGHQERPFSLRNDRDMECERLEMVVRC</sequence>
<evidence type="ECO:0000313" key="2">
    <source>
        <dbReference type="Proteomes" id="UP000326396"/>
    </source>
</evidence>